<name>A0A0A8XNL7_ARUDO</name>
<reference evidence="1" key="1">
    <citation type="submission" date="2014-09" db="EMBL/GenBank/DDBJ databases">
        <authorList>
            <person name="Magalhaes I.L.F."/>
            <person name="Oliveira U."/>
            <person name="Santos F.R."/>
            <person name="Vidigal T.H.D.A."/>
            <person name="Brescovit A.D."/>
            <person name="Santos A.J."/>
        </authorList>
    </citation>
    <scope>NUCLEOTIDE SEQUENCE</scope>
    <source>
        <tissue evidence="1">Shoot tissue taken approximately 20 cm above the soil surface</tissue>
    </source>
</reference>
<organism evidence="1">
    <name type="scientific">Arundo donax</name>
    <name type="common">Giant reed</name>
    <name type="synonym">Donax arundinaceus</name>
    <dbReference type="NCBI Taxonomy" id="35708"/>
    <lineage>
        <taxon>Eukaryota</taxon>
        <taxon>Viridiplantae</taxon>
        <taxon>Streptophyta</taxon>
        <taxon>Embryophyta</taxon>
        <taxon>Tracheophyta</taxon>
        <taxon>Spermatophyta</taxon>
        <taxon>Magnoliopsida</taxon>
        <taxon>Liliopsida</taxon>
        <taxon>Poales</taxon>
        <taxon>Poaceae</taxon>
        <taxon>PACMAD clade</taxon>
        <taxon>Arundinoideae</taxon>
        <taxon>Arundineae</taxon>
        <taxon>Arundo</taxon>
    </lineage>
</organism>
<reference evidence="1" key="2">
    <citation type="journal article" date="2015" name="Data Brief">
        <title>Shoot transcriptome of the giant reed, Arundo donax.</title>
        <authorList>
            <person name="Barrero R.A."/>
            <person name="Guerrero F.D."/>
            <person name="Moolhuijzen P."/>
            <person name="Goolsby J.A."/>
            <person name="Tidwell J."/>
            <person name="Bellgard S.E."/>
            <person name="Bellgard M.I."/>
        </authorList>
    </citation>
    <scope>NUCLEOTIDE SEQUENCE</scope>
    <source>
        <tissue evidence="1">Shoot tissue taken approximately 20 cm above the soil surface</tissue>
    </source>
</reference>
<sequence>MHGTRATKLQENPSQYIKPQETYQHQYQSTKPDGCIHMIFNSNKVSTSKLITFMTPRYEWLP</sequence>
<evidence type="ECO:0000313" key="1">
    <source>
        <dbReference type="EMBL" id="JAD15001.1"/>
    </source>
</evidence>
<accession>A0A0A8XNL7</accession>
<dbReference type="AlphaFoldDB" id="A0A0A8XNL7"/>
<protein>
    <submittedName>
        <fullName evidence="1">Uncharacterized protein</fullName>
    </submittedName>
</protein>
<dbReference type="EMBL" id="GBRH01282894">
    <property type="protein sequence ID" value="JAD15001.1"/>
    <property type="molecule type" value="Transcribed_RNA"/>
</dbReference>
<proteinExistence type="predicted"/>